<accession>A0AAE9JPZ3</accession>
<dbReference type="AlphaFoldDB" id="A0AAE9JPZ3"/>
<sequence length="67" mass="7871">MKKTKKRSYGSVEMRKRTSEEREIAARGPSKEYKLIRIPTDRGTNEHSKKEKAEKKIRSFGYKKPDA</sequence>
<reference evidence="2 3" key="1">
    <citation type="submission" date="2022-04" db="EMBL/GenBank/DDBJ databases">
        <title>Chromosome-level reference genomes for two strains of Caenorhabditis briggsae: an improved platform for comparative genomics.</title>
        <authorList>
            <person name="Stevens L."/>
            <person name="Andersen E."/>
        </authorList>
    </citation>
    <scope>NUCLEOTIDE SEQUENCE [LARGE SCALE GENOMIC DNA]</scope>
    <source>
        <strain evidence="2">VX34</strain>
        <tissue evidence="2">Whole-organism</tissue>
    </source>
</reference>
<keyword evidence="3" id="KW-1185">Reference proteome</keyword>
<name>A0AAE9JPZ3_CAEBR</name>
<evidence type="ECO:0000313" key="3">
    <source>
        <dbReference type="Proteomes" id="UP000829354"/>
    </source>
</evidence>
<evidence type="ECO:0000313" key="2">
    <source>
        <dbReference type="EMBL" id="UMM40830.1"/>
    </source>
</evidence>
<feature type="compositionally biased region" description="Basic and acidic residues" evidence="1">
    <location>
        <begin position="13"/>
        <end position="27"/>
    </location>
</feature>
<organism evidence="2 3">
    <name type="scientific">Caenorhabditis briggsae</name>
    <dbReference type="NCBI Taxonomy" id="6238"/>
    <lineage>
        <taxon>Eukaryota</taxon>
        <taxon>Metazoa</taxon>
        <taxon>Ecdysozoa</taxon>
        <taxon>Nematoda</taxon>
        <taxon>Chromadorea</taxon>
        <taxon>Rhabditida</taxon>
        <taxon>Rhabditina</taxon>
        <taxon>Rhabditomorpha</taxon>
        <taxon>Rhabditoidea</taxon>
        <taxon>Rhabditidae</taxon>
        <taxon>Peloderinae</taxon>
        <taxon>Caenorhabditis</taxon>
    </lineage>
</organism>
<evidence type="ECO:0000256" key="1">
    <source>
        <dbReference type="SAM" id="MobiDB-lite"/>
    </source>
</evidence>
<protein>
    <submittedName>
        <fullName evidence="2">Uncharacterized protein</fullName>
    </submittedName>
</protein>
<gene>
    <name evidence="2" type="ORF">L5515_017340</name>
</gene>
<dbReference type="EMBL" id="CP092625">
    <property type="protein sequence ID" value="UMM40830.1"/>
    <property type="molecule type" value="Genomic_DNA"/>
</dbReference>
<proteinExistence type="predicted"/>
<feature type="region of interest" description="Disordered" evidence="1">
    <location>
        <begin position="39"/>
        <end position="67"/>
    </location>
</feature>
<feature type="region of interest" description="Disordered" evidence="1">
    <location>
        <begin position="1"/>
        <end position="27"/>
    </location>
</feature>
<dbReference type="Proteomes" id="UP000829354">
    <property type="component" value="Chromosome X"/>
</dbReference>